<keyword evidence="3" id="KW-1185">Reference proteome</keyword>
<gene>
    <name evidence="2" type="ORF">NUU61_008742</name>
</gene>
<protein>
    <submittedName>
        <fullName evidence="2">Uncharacterized protein</fullName>
    </submittedName>
</protein>
<name>A0A9W9JWI7_9EURO</name>
<comment type="caution">
    <text evidence="2">The sequence shown here is derived from an EMBL/GenBank/DDBJ whole genome shotgun (WGS) entry which is preliminary data.</text>
</comment>
<evidence type="ECO:0000313" key="2">
    <source>
        <dbReference type="EMBL" id="KAJ5084163.1"/>
    </source>
</evidence>
<feature type="compositionally biased region" description="Acidic residues" evidence="1">
    <location>
        <begin position="21"/>
        <end position="33"/>
    </location>
</feature>
<dbReference type="GeneID" id="81398436"/>
<evidence type="ECO:0000256" key="1">
    <source>
        <dbReference type="SAM" id="MobiDB-lite"/>
    </source>
</evidence>
<dbReference type="AlphaFoldDB" id="A0A9W9JWI7"/>
<dbReference type="Proteomes" id="UP001141434">
    <property type="component" value="Unassembled WGS sequence"/>
</dbReference>
<feature type="region of interest" description="Disordered" evidence="1">
    <location>
        <begin position="1"/>
        <end position="33"/>
    </location>
</feature>
<organism evidence="2 3">
    <name type="scientific">Penicillium alfredii</name>
    <dbReference type="NCBI Taxonomy" id="1506179"/>
    <lineage>
        <taxon>Eukaryota</taxon>
        <taxon>Fungi</taxon>
        <taxon>Dikarya</taxon>
        <taxon>Ascomycota</taxon>
        <taxon>Pezizomycotina</taxon>
        <taxon>Eurotiomycetes</taxon>
        <taxon>Eurotiomycetidae</taxon>
        <taxon>Eurotiales</taxon>
        <taxon>Aspergillaceae</taxon>
        <taxon>Penicillium</taxon>
    </lineage>
</organism>
<dbReference type="RefSeq" id="XP_056507560.1">
    <property type="nucleotide sequence ID" value="XM_056659267.1"/>
</dbReference>
<reference evidence="2" key="1">
    <citation type="submission" date="2022-11" db="EMBL/GenBank/DDBJ databases">
        <authorList>
            <person name="Petersen C."/>
        </authorList>
    </citation>
    <scope>NUCLEOTIDE SEQUENCE</scope>
    <source>
        <strain evidence="2">IBT 34128</strain>
    </source>
</reference>
<dbReference type="EMBL" id="JAPMSZ010000011">
    <property type="protein sequence ID" value="KAJ5084163.1"/>
    <property type="molecule type" value="Genomic_DNA"/>
</dbReference>
<reference evidence="2" key="2">
    <citation type="journal article" date="2023" name="IMA Fungus">
        <title>Comparative genomic study of the Penicillium genus elucidates a diverse pangenome and 15 lateral gene transfer events.</title>
        <authorList>
            <person name="Petersen C."/>
            <person name="Sorensen T."/>
            <person name="Nielsen M.R."/>
            <person name="Sondergaard T.E."/>
            <person name="Sorensen J.L."/>
            <person name="Fitzpatrick D.A."/>
            <person name="Frisvad J.C."/>
            <person name="Nielsen K.L."/>
        </authorList>
    </citation>
    <scope>NUCLEOTIDE SEQUENCE</scope>
    <source>
        <strain evidence="2">IBT 34128</strain>
    </source>
</reference>
<evidence type="ECO:0000313" key="3">
    <source>
        <dbReference type="Proteomes" id="UP001141434"/>
    </source>
</evidence>
<accession>A0A9W9JWI7</accession>
<sequence>MCKDYRVRRGKVGGHNPNADENGDDSESEDEDIGDVFFRTLWGESADVSPEETWAKNWNF</sequence>
<proteinExistence type="predicted"/>